<dbReference type="SUPFAM" id="SSF50729">
    <property type="entry name" value="PH domain-like"/>
    <property type="match status" value="1"/>
</dbReference>
<dbReference type="InterPro" id="IPR048994">
    <property type="entry name" value="PH-GRAM_MTMR6-9"/>
</dbReference>
<dbReference type="STRING" id="48709.A0A1D2M5S5"/>
<dbReference type="PANTHER" id="PTHR10807">
    <property type="entry name" value="MYOTUBULARIN-RELATED"/>
    <property type="match status" value="1"/>
</dbReference>
<dbReference type="OrthoDB" id="271628at2759"/>
<dbReference type="InterPro" id="IPR030564">
    <property type="entry name" value="Myotubularin"/>
</dbReference>
<name>A0A1D2M5S5_ORCCI</name>
<dbReference type="Pfam" id="PF06602">
    <property type="entry name" value="Myotub-related"/>
    <property type="match status" value="1"/>
</dbReference>
<feature type="domain" description="Myotubularin phosphatase" evidence="4">
    <location>
        <begin position="189"/>
        <end position="593"/>
    </location>
</feature>
<dbReference type="AlphaFoldDB" id="A0A1D2M5S5"/>
<dbReference type="GO" id="GO:0005737">
    <property type="term" value="C:cytoplasm"/>
    <property type="evidence" value="ECO:0007669"/>
    <property type="project" value="TreeGrafter"/>
</dbReference>
<dbReference type="Proteomes" id="UP000094527">
    <property type="component" value="Unassembled WGS sequence"/>
</dbReference>
<accession>A0A1D2M5S5</accession>
<dbReference type="OMA" id="WERIYLR"/>
<dbReference type="GO" id="GO:0046856">
    <property type="term" value="P:phosphatidylinositol dephosphorylation"/>
    <property type="evidence" value="ECO:0007669"/>
    <property type="project" value="TreeGrafter"/>
</dbReference>
<evidence type="ECO:0000256" key="3">
    <source>
        <dbReference type="SAM" id="MobiDB-lite"/>
    </source>
</evidence>
<dbReference type="CDD" id="cd13211">
    <property type="entry name" value="PH-GRAM_MTMR9"/>
    <property type="match status" value="1"/>
</dbReference>
<feature type="coiled-coil region" evidence="2">
    <location>
        <begin position="610"/>
        <end position="637"/>
    </location>
</feature>
<gene>
    <name evidence="5" type="ORF">Ocin01_18340</name>
</gene>
<dbReference type="InterPro" id="IPR011993">
    <property type="entry name" value="PH-like_dom_sf"/>
</dbReference>
<dbReference type="PROSITE" id="PS51339">
    <property type="entry name" value="PPASE_MYOTUBULARIN"/>
    <property type="match status" value="1"/>
</dbReference>
<dbReference type="SUPFAM" id="SSF52799">
    <property type="entry name" value="(Phosphotyrosine protein) phosphatases II"/>
    <property type="match status" value="1"/>
</dbReference>
<dbReference type="Gene3D" id="2.30.29.30">
    <property type="entry name" value="Pleckstrin-homology domain (PH domain)/Phosphotyrosine-binding domain (PTB)"/>
    <property type="match status" value="1"/>
</dbReference>
<dbReference type="InterPro" id="IPR029021">
    <property type="entry name" value="Prot-tyrosine_phosphatase-like"/>
</dbReference>
<protein>
    <submittedName>
        <fullName evidence="5">Myotubularin-related protein 9</fullName>
    </submittedName>
</protein>
<organism evidence="5 6">
    <name type="scientific">Orchesella cincta</name>
    <name type="common">Springtail</name>
    <name type="synonym">Podura cincta</name>
    <dbReference type="NCBI Taxonomy" id="48709"/>
    <lineage>
        <taxon>Eukaryota</taxon>
        <taxon>Metazoa</taxon>
        <taxon>Ecdysozoa</taxon>
        <taxon>Arthropoda</taxon>
        <taxon>Hexapoda</taxon>
        <taxon>Collembola</taxon>
        <taxon>Entomobryomorpha</taxon>
        <taxon>Entomobryoidea</taxon>
        <taxon>Orchesellidae</taxon>
        <taxon>Orchesellinae</taxon>
        <taxon>Orchesella</taxon>
    </lineage>
</organism>
<dbReference type="PANTHER" id="PTHR10807:SF73">
    <property type="entry name" value="LD06050P"/>
    <property type="match status" value="1"/>
</dbReference>
<evidence type="ECO:0000256" key="1">
    <source>
        <dbReference type="ARBA" id="ARBA00007471"/>
    </source>
</evidence>
<comment type="similarity">
    <text evidence="1">Belongs to the protein-tyrosine phosphatase family. Non-receptor class myotubularin subfamily.</text>
</comment>
<evidence type="ECO:0000313" key="5">
    <source>
        <dbReference type="EMBL" id="ODM88340.1"/>
    </source>
</evidence>
<dbReference type="GO" id="GO:0010507">
    <property type="term" value="P:negative regulation of autophagy"/>
    <property type="evidence" value="ECO:0007669"/>
    <property type="project" value="TreeGrafter"/>
</dbReference>
<feature type="compositionally biased region" description="Low complexity" evidence="3">
    <location>
        <begin position="1"/>
        <end position="11"/>
    </location>
</feature>
<evidence type="ECO:0000256" key="2">
    <source>
        <dbReference type="SAM" id="Coils"/>
    </source>
</evidence>
<reference evidence="5 6" key="1">
    <citation type="journal article" date="2016" name="Genome Biol. Evol.">
        <title>Gene Family Evolution Reflects Adaptation to Soil Environmental Stressors in the Genome of the Collembolan Orchesella cincta.</title>
        <authorList>
            <person name="Faddeeva-Vakhrusheva A."/>
            <person name="Derks M.F."/>
            <person name="Anvar S.Y."/>
            <person name="Agamennone V."/>
            <person name="Suring W."/>
            <person name="Smit S."/>
            <person name="van Straalen N.M."/>
            <person name="Roelofs D."/>
        </authorList>
    </citation>
    <scope>NUCLEOTIDE SEQUENCE [LARGE SCALE GENOMIC DNA]</scope>
    <source>
        <tissue evidence="5">Mixed pool</tissue>
    </source>
</reference>
<dbReference type="Pfam" id="PF21098">
    <property type="entry name" value="PH-GRAM_MTMR6-like"/>
    <property type="match status" value="1"/>
</dbReference>
<comment type="caution">
    <text evidence="5">The sequence shown here is derived from an EMBL/GenBank/DDBJ whole genome shotgun (WGS) entry which is preliminary data.</text>
</comment>
<keyword evidence="2" id="KW-0175">Coiled coil</keyword>
<dbReference type="InterPro" id="IPR010569">
    <property type="entry name" value="Myotubularin-like_Pase_dom"/>
</dbReference>
<sequence length="654" mass="73518">MYSFTAASRTTTKTKRRATSTVPDTWAADDDQQEDVVNQQPIIQLPVPVLVPYRPKTEARRAPAAMEFIELIKAPTVDNVVMRRALFKPIEGTLCITGHHLILSSRKEDSEELWLLHKNIDVVERKLSTFGGGAVVIKCKDFSVINLDINSTDDFTNVADSIEALANIDVPSLSYPFFYRPMYTIVEDGWTAFSTEAEFSQLVLKSEDWRISQVNKDYAVCKSYPATVVVPKSISDEDIVVASSFRQGGRFPILCYRHENGTVLLRSGQPLVGPAGRRCKEDERLINAVLGPGKRGYIIDTRTQTLAQTAKLSGVDVNMVACRGAVVGKAIFDWQSKGGGFELEVYYPQWRRVHKPIDRHHNLLDSLSKLMEACNDTSSTMDKWLSRLESSGWLTNVASVLNCAALIAQSLVQENTSVLVHGSDGTDTTLAVTALTQIILNPDCRSIRGFEALIEREWLQGGYPFGTRHFKSCYAYANSSARNPKKTFAPTFLLFIDCVWQLFTQFPCSFEFTENFLITLVQHSYASQFGTFLCDSVCEREELDLKNKTVSLWSHVNRPEVITSYMNPVYEPNSKVIWPSVAPVSLTLWSGMFLRWVVDQSPTKDTWSTITELKEKEREMKREAIKLRKQLLDMEKAIIAKRASESTATTTASS</sequence>
<evidence type="ECO:0000259" key="4">
    <source>
        <dbReference type="PROSITE" id="PS51339"/>
    </source>
</evidence>
<feature type="region of interest" description="Disordered" evidence="3">
    <location>
        <begin position="1"/>
        <end position="30"/>
    </location>
</feature>
<dbReference type="GO" id="GO:0019903">
    <property type="term" value="F:protein phosphatase binding"/>
    <property type="evidence" value="ECO:0007669"/>
    <property type="project" value="TreeGrafter"/>
</dbReference>
<dbReference type="EMBL" id="LJIJ01003739">
    <property type="protein sequence ID" value="ODM88340.1"/>
    <property type="molecule type" value="Genomic_DNA"/>
</dbReference>
<evidence type="ECO:0000313" key="6">
    <source>
        <dbReference type="Proteomes" id="UP000094527"/>
    </source>
</evidence>
<keyword evidence="6" id="KW-1185">Reference proteome</keyword>
<proteinExistence type="inferred from homology"/>
<dbReference type="CDD" id="cd14536">
    <property type="entry name" value="PTP-MTMR9"/>
    <property type="match status" value="1"/>
</dbReference>